<dbReference type="InterPro" id="IPR050327">
    <property type="entry name" value="Proton-linked_MCT"/>
</dbReference>
<evidence type="ECO:0000256" key="4">
    <source>
        <dbReference type="SAM" id="Phobius"/>
    </source>
</evidence>
<evidence type="ECO:0000259" key="5">
    <source>
        <dbReference type="PROSITE" id="PS50850"/>
    </source>
</evidence>
<keyword evidence="3 4" id="KW-0472">Membrane</keyword>
<organism evidence="6 7">
    <name type="scientific">Paraburkholderia antibiotica</name>
    <dbReference type="NCBI Taxonomy" id="2728839"/>
    <lineage>
        <taxon>Bacteria</taxon>
        <taxon>Pseudomonadati</taxon>
        <taxon>Pseudomonadota</taxon>
        <taxon>Betaproteobacteria</taxon>
        <taxon>Burkholderiales</taxon>
        <taxon>Burkholderiaceae</taxon>
        <taxon>Paraburkholderia</taxon>
    </lineage>
</organism>
<feature type="transmembrane region" description="Helical" evidence="4">
    <location>
        <begin position="110"/>
        <end position="132"/>
    </location>
</feature>
<dbReference type="InterPro" id="IPR011701">
    <property type="entry name" value="MFS"/>
</dbReference>
<dbReference type="InterPro" id="IPR036259">
    <property type="entry name" value="MFS_trans_sf"/>
</dbReference>
<feature type="transmembrane region" description="Helical" evidence="4">
    <location>
        <begin position="144"/>
        <end position="170"/>
    </location>
</feature>
<dbReference type="Gene3D" id="1.20.1250.20">
    <property type="entry name" value="MFS general substrate transporter like domains"/>
    <property type="match status" value="2"/>
</dbReference>
<sequence>MESRATGGVSKARHATVLLGVALGGFVGYGVFFFPTLVIFMRPVLAEFGWGRTELSLAFSATLLGCAVGAPIGGRLLDRFGIRPITLAASLAVGALMVALSLFAGHLWMFLALTFAIGLCGAPTTAVGYVSVLPQWFNRRLGTAIAVSTLTYGLGNAIWPGVAHSAVALFGWRTGYRMMAIFPVLGGVLAVLLIAERRRSSQAGGTSDALGLTVAQALRGRHLWTMLTIFFLVSSCTLSFMPQIPLLITDRGFSVAQAATGVVLIGVGNLVSRVLCGVLVDLIAVPFVACAFFLLTAGGFLIFRQAGTLPLLNLGCFLVGAAVGTEADLMAYLVRRYLGTRSFSALYGLNMSAFTLGGVLAPPLLGVYFDQHRSYAVPLLAMTLCMLVASLLVLTLGRYPKLGERSVSGEIASIDAHGQPATQ</sequence>
<proteinExistence type="predicted"/>
<feature type="transmembrane region" description="Helical" evidence="4">
    <location>
        <begin position="253"/>
        <end position="271"/>
    </location>
</feature>
<feature type="transmembrane region" description="Helical" evidence="4">
    <location>
        <begin position="223"/>
        <end position="241"/>
    </location>
</feature>
<evidence type="ECO:0000313" key="7">
    <source>
        <dbReference type="Proteomes" id="UP000583127"/>
    </source>
</evidence>
<feature type="transmembrane region" description="Helical" evidence="4">
    <location>
        <begin position="309"/>
        <end position="334"/>
    </location>
</feature>
<feature type="transmembrane region" description="Helical" evidence="4">
    <location>
        <begin position="346"/>
        <end position="369"/>
    </location>
</feature>
<feature type="transmembrane region" description="Helical" evidence="4">
    <location>
        <begin position="85"/>
        <end position="104"/>
    </location>
</feature>
<dbReference type="AlphaFoldDB" id="A0A7X9X2L8"/>
<keyword evidence="7" id="KW-1185">Reference proteome</keyword>
<keyword evidence="1 4" id="KW-0812">Transmembrane</keyword>
<dbReference type="SUPFAM" id="SSF103473">
    <property type="entry name" value="MFS general substrate transporter"/>
    <property type="match status" value="1"/>
</dbReference>
<dbReference type="GO" id="GO:0022857">
    <property type="term" value="F:transmembrane transporter activity"/>
    <property type="evidence" value="ECO:0007669"/>
    <property type="project" value="InterPro"/>
</dbReference>
<keyword evidence="2 4" id="KW-1133">Transmembrane helix</keyword>
<gene>
    <name evidence="6" type="ORF">HHL14_05200</name>
</gene>
<feature type="transmembrane region" description="Helical" evidence="4">
    <location>
        <begin position="375"/>
        <end position="396"/>
    </location>
</feature>
<comment type="caution">
    <text evidence="6">The sequence shown here is derived from an EMBL/GenBank/DDBJ whole genome shotgun (WGS) entry which is preliminary data.</text>
</comment>
<feature type="transmembrane region" description="Helical" evidence="4">
    <location>
        <begin position="278"/>
        <end position="303"/>
    </location>
</feature>
<evidence type="ECO:0000256" key="1">
    <source>
        <dbReference type="ARBA" id="ARBA00022692"/>
    </source>
</evidence>
<evidence type="ECO:0000256" key="2">
    <source>
        <dbReference type="ARBA" id="ARBA00022989"/>
    </source>
</evidence>
<dbReference type="EMBL" id="JABBFZ010000002">
    <property type="protein sequence ID" value="NML30226.1"/>
    <property type="molecule type" value="Genomic_DNA"/>
</dbReference>
<feature type="domain" description="Major facilitator superfamily (MFS) profile" evidence="5">
    <location>
        <begin position="17"/>
        <end position="401"/>
    </location>
</feature>
<reference evidence="6 7" key="1">
    <citation type="submission" date="2020-04" db="EMBL/GenBank/DDBJ databases">
        <title>Paraburkholderia sp. G-4-1-8 isolated from soil.</title>
        <authorList>
            <person name="Dahal R.H."/>
        </authorList>
    </citation>
    <scope>NUCLEOTIDE SEQUENCE [LARGE SCALE GENOMIC DNA]</scope>
    <source>
        <strain evidence="6 7">G-4-1-8</strain>
    </source>
</reference>
<protein>
    <submittedName>
        <fullName evidence="6">MFS transporter</fullName>
    </submittedName>
</protein>
<dbReference type="PANTHER" id="PTHR11360">
    <property type="entry name" value="MONOCARBOXYLATE TRANSPORTER"/>
    <property type="match status" value="1"/>
</dbReference>
<name>A0A7X9X2L8_9BURK</name>
<dbReference type="InterPro" id="IPR020846">
    <property type="entry name" value="MFS_dom"/>
</dbReference>
<evidence type="ECO:0000256" key="3">
    <source>
        <dbReference type="ARBA" id="ARBA00023136"/>
    </source>
</evidence>
<feature type="transmembrane region" description="Helical" evidence="4">
    <location>
        <begin position="55"/>
        <end position="73"/>
    </location>
</feature>
<dbReference type="Proteomes" id="UP000583127">
    <property type="component" value="Unassembled WGS sequence"/>
</dbReference>
<dbReference type="RefSeq" id="WP_169496506.1">
    <property type="nucleotide sequence ID" value="NZ_JABBFZ010000002.1"/>
</dbReference>
<accession>A0A7X9X2L8</accession>
<feature type="transmembrane region" description="Helical" evidence="4">
    <location>
        <begin position="12"/>
        <end position="35"/>
    </location>
</feature>
<dbReference type="Pfam" id="PF07690">
    <property type="entry name" value="MFS_1"/>
    <property type="match status" value="1"/>
</dbReference>
<dbReference type="PROSITE" id="PS50850">
    <property type="entry name" value="MFS"/>
    <property type="match status" value="1"/>
</dbReference>
<feature type="transmembrane region" description="Helical" evidence="4">
    <location>
        <begin position="176"/>
        <end position="195"/>
    </location>
</feature>
<evidence type="ECO:0000313" key="6">
    <source>
        <dbReference type="EMBL" id="NML30226.1"/>
    </source>
</evidence>
<dbReference type="PANTHER" id="PTHR11360:SF284">
    <property type="entry name" value="EG:103B4.3 PROTEIN-RELATED"/>
    <property type="match status" value="1"/>
</dbReference>